<feature type="compositionally biased region" description="Low complexity" evidence="9">
    <location>
        <begin position="132"/>
        <end position="148"/>
    </location>
</feature>
<organism evidence="11 12">
    <name type="scientific">Giardia duodenalis assemblage B</name>
    <dbReference type="NCBI Taxonomy" id="1394984"/>
    <lineage>
        <taxon>Eukaryota</taxon>
        <taxon>Metamonada</taxon>
        <taxon>Diplomonadida</taxon>
        <taxon>Hexamitidae</taxon>
        <taxon>Giardiinae</taxon>
        <taxon>Giardia</taxon>
    </lineage>
</organism>
<comment type="catalytic activity">
    <reaction evidence="8">
        <text>n ATP + n H2O + a microtubule = n ADP + n phosphate + (n+1) alpha/beta tubulin heterodimers.</text>
        <dbReference type="EC" id="5.6.1.1"/>
    </reaction>
</comment>
<evidence type="ECO:0000256" key="5">
    <source>
        <dbReference type="ARBA" id="ARBA00022840"/>
    </source>
</evidence>
<dbReference type="VEuPathDB" id="GiardiaDB:QR46_1065"/>
<feature type="region of interest" description="Disordered" evidence="9">
    <location>
        <begin position="105"/>
        <end position="210"/>
    </location>
</feature>
<dbReference type="InterPro" id="IPR027417">
    <property type="entry name" value="P-loop_NTPase"/>
</dbReference>
<accession>A0A132NXZ2</accession>
<keyword evidence="2 8" id="KW-0963">Cytoplasm</keyword>
<evidence type="ECO:0000256" key="9">
    <source>
        <dbReference type="SAM" id="MobiDB-lite"/>
    </source>
</evidence>
<feature type="binding site" evidence="8">
    <location>
        <begin position="277"/>
        <end position="284"/>
    </location>
    <ligand>
        <name>ATP</name>
        <dbReference type="ChEBI" id="CHEBI:30616"/>
    </ligand>
</feature>
<dbReference type="InterPro" id="IPR048611">
    <property type="entry name" value="KATNA1_MIT"/>
</dbReference>
<dbReference type="Pfam" id="PF00004">
    <property type="entry name" value="AAA"/>
    <property type="match status" value="1"/>
</dbReference>
<evidence type="ECO:0000256" key="8">
    <source>
        <dbReference type="HAMAP-Rule" id="MF_03023"/>
    </source>
</evidence>
<dbReference type="GO" id="GO:0005737">
    <property type="term" value="C:cytoplasm"/>
    <property type="evidence" value="ECO:0007669"/>
    <property type="project" value="UniProtKB-UniRule"/>
</dbReference>
<dbReference type="PANTHER" id="PTHR23074:SF19">
    <property type="entry name" value="KATANIN P60 ATPASE-CONTAINING SUBUNIT A1"/>
    <property type="match status" value="1"/>
</dbReference>
<comment type="similarity">
    <text evidence="8">Belongs to the AAA ATPase family. Katanin p60 subunit A1 subfamily.</text>
</comment>
<dbReference type="FunFam" id="3.40.50.300:FF:000159">
    <property type="entry name" value="Katanin p60 ATPase-containing subunit A1"/>
    <property type="match status" value="1"/>
</dbReference>
<dbReference type="Gene3D" id="1.20.58.80">
    <property type="entry name" value="Phosphotransferase system, lactose/cellobiose-type IIA subunit"/>
    <property type="match status" value="1"/>
</dbReference>
<evidence type="ECO:0000256" key="4">
    <source>
        <dbReference type="ARBA" id="ARBA00022741"/>
    </source>
</evidence>
<sequence length="530" mass="58619">MCTNLAQNVFGSVIKKHQVGFHFKMRTLGDCIEDLVSARKYVLSGNYTPAQTCYDGFIASLNRYLNTLNPSAEKERWQEIKQKVKEEVTRVMTLANLLNDLQRKPVKKTAPSTNSVPCFDEQEDRFGPPSKPRAAAQQRPQLPRRQSSMGVQNTPAAKKGRNQPTSQPQVNRTPAPRGAQAVAQGYSQAQNPGPPAPNNAPIPRDVTPSACQYEGISPDVAAAVHDCIVESTGVTFDQIAGLREAKRLLEEAVVLPMLLPDFFTGVRSPWRGVLLFGPPGTGKTLLAKAIAMQAGFTFFAASASVIESKYRGEAEKMVRGLFTIARARAPSCIFIDEIDAIMSARGSGEDNECSRRIKAEILTQMQGVTTANGVGNGANEDSSEQQPKPVMTLAATNLPWDLDEALKRRLEKRIYIPLPDFESRKQLLELNLKDITTVELDFDDLANRLEGFSGADISILVREVSMAPLRREISGKSIEEIKQMNSDPDFKKKLVVLLSDFEDAMKKTRPSVDQSAIKKYEKWFKEFGNI</sequence>
<dbReference type="SUPFAM" id="SSF52540">
    <property type="entry name" value="P-loop containing nucleoside triphosphate hydrolases"/>
    <property type="match status" value="1"/>
</dbReference>
<dbReference type="Gene3D" id="3.40.50.300">
    <property type="entry name" value="P-loop containing nucleotide triphosphate hydrolases"/>
    <property type="match status" value="1"/>
</dbReference>
<comment type="caution">
    <text evidence="11">The sequence shown here is derived from an EMBL/GenBank/DDBJ whole genome shotgun (WGS) entry which is preliminary data.</text>
</comment>
<evidence type="ECO:0000256" key="6">
    <source>
        <dbReference type="ARBA" id="ARBA00023212"/>
    </source>
</evidence>
<keyword evidence="4 8" id="KW-0547">Nucleotide-binding</keyword>
<dbReference type="Gene3D" id="1.10.8.60">
    <property type="match status" value="1"/>
</dbReference>
<evidence type="ECO:0000256" key="1">
    <source>
        <dbReference type="ARBA" id="ARBA00004245"/>
    </source>
</evidence>
<dbReference type="Pfam" id="PF09336">
    <property type="entry name" value="Vps4_C"/>
    <property type="match status" value="1"/>
</dbReference>
<comment type="subcellular location">
    <subcellularLocation>
        <location evidence="1 8">Cytoplasm</location>
        <location evidence="1 8">Cytoskeleton</location>
    </subcellularLocation>
</comment>
<dbReference type="InterPro" id="IPR003960">
    <property type="entry name" value="ATPase_AAA_CS"/>
</dbReference>
<dbReference type="HAMAP" id="MF_03023">
    <property type="entry name" value="Katanin_p60_A1"/>
    <property type="match status" value="1"/>
</dbReference>
<dbReference type="InterPro" id="IPR041569">
    <property type="entry name" value="AAA_lid_3"/>
</dbReference>
<dbReference type="AlphaFoldDB" id="A0A132NXZ2"/>
<evidence type="ECO:0000256" key="3">
    <source>
        <dbReference type="ARBA" id="ARBA00022701"/>
    </source>
</evidence>
<dbReference type="InterPro" id="IPR003959">
    <property type="entry name" value="ATPase_AAA_core"/>
</dbReference>
<name>A0A132NXZ2_GIAIN</name>
<dbReference type="GO" id="GO:0051013">
    <property type="term" value="P:microtubule severing"/>
    <property type="evidence" value="ECO:0007669"/>
    <property type="project" value="UniProtKB-UniRule"/>
</dbReference>
<dbReference type="SMART" id="SM00382">
    <property type="entry name" value="AAA"/>
    <property type="match status" value="1"/>
</dbReference>
<feature type="domain" description="AAA+ ATPase" evidence="10">
    <location>
        <begin position="269"/>
        <end position="420"/>
    </location>
</feature>
<dbReference type="FunFam" id="1.10.8.60:FF:000142">
    <property type="entry name" value="Katanin p60 ATPase-containing subunit A1"/>
    <property type="match status" value="1"/>
</dbReference>
<evidence type="ECO:0000259" key="10">
    <source>
        <dbReference type="SMART" id="SM00382"/>
    </source>
</evidence>
<protein>
    <recommendedName>
        <fullName evidence="8">Katanin p60 ATPase-containing subunit A1</fullName>
        <shortName evidence="8">Katanin p60 subunit A1</shortName>
        <ecNumber evidence="8">5.6.1.1</ecNumber>
    </recommendedName>
    <alternativeName>
        <fullName evidence="8">p60 katanin</fullName>
    </alternativeName>
</protein>
<gene>
    <name evidence="8" type="primary">KATNA1</name>
    <name evidence="11" type="ORF">QR46_1065</name>
</gene>
<dbReference type="OrthoDB" id="5334845at2759"/>
<keyword evidence="5 8" id="KW-0067">ATP-binding</keyword>
<keyword evidence="7 8" id="KW-0413">Isomerase</keyword>
<dbReference type="InterPro" id="IPR028596">
    <property type="entry name" value="KATNA1"/>
</dbReference>
<dbReference type="Pfam" id="PF21126">
    <property type="entry name" value="KATNA1_MIT"/>
    <property type="match status" value="1"/>
</dbReference>
<dbReference type="GO" id="GO:0016887">
    <property type="term" value="F:ATP hydrolysis activity"/>
    <property type="evidence" value="ECO:0007669"/>
    <property type="project" value="InterPro"/>
</dbReference>
<comment type="function">
    <text evidence="8">Severs microtubules in an ATP-dependent manner. Microtubule severing may promote rapid reorganization of cellular microtubule arrays.</text>
</comment>
<dbReference type="GO" id="GO:0005524">
    <property type="term" value="F:ATP binding"/>
    <property type="evidence" value="ECO:0007669"/>
    <property type="project" value="UniProtKB-KW"/>
</dbReference>
<keyword evidence="3 8" id="KW-0493">Microtubule</keyword>
<evidence type="ECO:0000313" key="12">
    <source>
        <dbReference type="Proteomes" id="UP000070089"/>
    </source>
</evidence>
<proteinExistence type="inferred from homology"/>
<dbReference type="PROSITE" id="PS00674">
    <property type="entry name" value="AAA"/>
    <property type="match status" value="1"/>
</dbReference>
<dbReference type="Proteomes" id="UP000070089">
    <property type="component" value="Unassembled WGS sequence"/>
</dbReference>
<dbReference type="GO" id="GO:0008017">
    <property type="term" value="F:microtubule binding"/>
    <property type="evidence" value="ECO:0007669"/>
    <property type="project" value="UniProtKB-UniRule"/>
</dbReference>
<dbReference type="GO" id="GO:0008568">
    <property type="term" value="F:microtubule severing ATPase activity"/>
    <property type="evidence" value="ECO:0007669"/>
    <property type="project" value="UniProtKB-EC"/>
</dbReference>
<evidence type="ECO:0000256" key="7">
    <source>
        <dbReference type="ARBA" id="ARBA00023235"/>
    </source>
</evidence>
<evidence type="ECO:0000313" key="11">
    <source>
        <dbReference type="EMBL" id="KWX14937.1"/>
    </source>
</evidence>
<dbReference type="InterPro" id="IPR050304">
    <property type="entry name" value="MT-severing_AAA_ATPase"/>
</dbReference>
<dbReference type="EC" id="5.6.1.1" evidence="8"/>
<reference evidence="11 12" key="1">
    <citation type="journal article" date="2015" name="Mol. Biochem. Parasitol.">
        <title>Identification of polymorphic genes for use in assemblage B genotyping assays through comparative genomics of multiple assemblage B Giardia duodenalis isolates.</title>
        <authorList>
            <person name="Wielinga C."/>
            <person name="Thompson R.C."/>
            <person name="Monis P."/>
            <person name="Ryan U."/>
        </authorList>
    </citation>
    <scope>NUCLEOTIDE SEQUENCE [LARGE SCALE GENOMIC DNA]</scope>
    <source>
        <strain evidence="11 12">BAH15c1</strain>
    </source>
</reference>
<keyword evidence="6 8" id="KW-0206">Cytoskeleton</keyword>
<dbReference type="InterPro" id="IPR003593">
    <property type="entry name" value="AAA+_ATPase"/>
</dbReference>
<dbReference type="EMBL" id="JXTI01000019">
    <property type="protein sequence ID" value="KWX14937.1"/>
    <property type="molecule type" value="Genomic_DNA"/>
</dbReference>
<dbReference type="Pfam" id="PF17862">
    <property type="entry name" value="AAA_lid_3"/>
    <property type="match status" value="1"/>
</dbReference>
<evidence type="ECO:0000256" key="2">
    <source>
        <dbReference type="ARBA" id="ARBA00022490"/>
    </source>
</evidence>
<feature type="compositionally biased region" description="Polar residues" evidence="9">
    <location>
        <begin position="162"/>
        <end position="172"/>
    </location>
</feature>
<dbReference type="InterPro" id="IPR015415">
    <property type="entry name" value="Spast_Vps4_C"/>
</dbReference>
<dbReference type="PANTHER" id="PTHR23074">
    <property type="entry name" value="AAA DOMAIN-CONTAINING"/>
    <property type="match status" value="1"/>
</dbReference>
<dbReference type="CDD" id="cd21748">
    <property type="entry name" value="Kp60-NTD"/>
    <property type="match status" value="1"/>
</dbReference>
<dbReference type="GO" id="GO:0005874">
    <property type="term" value="C:microtubule"/>
    <property type="evidence" value="ECO:0007669"/>
    <property type="project" value="UniProtKB-KW"/>
</dbReference>